<dbReference type="Pfam" id="PF08610">
    <property type="entry name" value="Pex16"/>
    <property type="match status" value="1"/>
</dbReference>
<comment type="caution">
    <text evidence="3">The sequence shown here is derived from an EMBL/GenBank/DDBJ whole genome shotgun (WGS) entry which is preliminary data.</text>
</comment>
<comment type="similarity">
    <text evidence="1">Belongs to the peroxin-16 family.</text>
</comment>
<feature type="compositionally biased region" description="Polar residues" evidence="2">
    <location>
        <begin position="309"/>
        <end position="325"/>
    </location>
</feature>
<name>A0ABD3RAC3_9STRA</name>
<feature type="region of interest" description="Disordered" evidence="2">
    <location>
        <begin position="306"/>
        <end position="325"/>
    </location>
</feature>
<dbReference type="Proteomes" id="UP001516023">
    <property type="component" value="Unassembled WGS sequence"/>
</dbReference>
<dbReference type="EMBL" id="JABMIG020000003">
    <property type="protein sequence ID" value="KAL3805320.1"/>
    <property type="molecule type" value="Genomic_DNA"/>
</dbReference>
<proteinExistence type="inferred from homology"/>
<feature type="region of interest" description="Disordered" evidence="2">
    <location>
        <begin position="1"/>
        <end position="66"/>
    </location>
</feature>
<feature type="compositionally biased region" description="Polar residues" evidence="2">
    <location>
        <begin position="47"/>
        <end position="59"/>
    </location>
</feature>
<dbReference type="PANTHER" id="PTHR13299:SF0">
    <property type="entry name" value="PEROXISOMAL MEMBRANE PROTEIN PEX16"/>
    <property type="match status" value="1"/>
</dbReference>
<evidence type="ECO:0000256" key="2">
    <source>
        <dbReference type="SAM" id="MobiDB-lite"/>
    </source>
</evidence>
<evidence type="ECO:0000313" key="4">
    <source>
        <dbReference type="Proteomes" id="UP001516023"/>
    </source>
</evidence>
<keyword evidence="4" id="KW-1185">Reference proteome</keyword>
<dbReference type="InterPro" id="IPR013919">
    <property type="entry name" value="Pex16"/>
</dbReference>
<reference evidence="3 4" key="1">
    <citation type="journal article" date="2020" name="G3 (Bethesda)">
        <title>Improved Reference Genome for Cyclotella cryptica CCMP332, a Model for Cell Wall Morphogenesis, Salinity Adaptation, and Lipid Production in Diatoms (Bacillariophyta).</title>
        <authorList>
            <person name="Roberts W.R."/>
            <person name="Downey K.M."/>
            <person name="Ruck E.C."/>
            <person name="Traller J.C."/>
            <person name="Alverson A.J."/>
        </authorList>
    </citation>
    <scope>NUCLEOTIDE SEQUENCE [LARGE SCALE GENOMIC DNA]</scope>
    <source>
        <strain evidence="3 4">CCMP332</strain>
    </source>
</reference>
<evidence type="ECO:0000313" key="3">
    <source>
        <dbReference type="EMBL" id="KAL3805320.1"/>
    </source>
</evidence>
<gene>
    <name evidence="3" type="ORF">HJC23_009027</name>
</gene>
<dbReference type="AlphaFoldDB" id="A0ABD3RAC3"/>
<feature type="region of interest" description="Disordered" evidence="2">
    <location>
        <begin position="549"/>
        <end position="577"/>
    </location>
</feature>
<accession>A0ABD3RAC3</accession>
<dbReference type="PANTHER" id="PTHR13299">
    <property type="entry name" value="PEROXISOMAL MEMBRANE PROTEIN PEX16"/>
    <property type="match status" value="1"/>
</dbReference>
<feature type="compositionally biased region" description="Basic and acidic residues" evidence="2">
    <location>
        <begin position="12"/>
        <end position="22"/>
    </location>
</feature>
<organism evidence="3 4">
    <name type="scientific">Cyclotella cryptica</name>
    <dbReference type="NCBI Taxonomy" id="29204"/>
    <lineage>
        <taxon>Eukaryota</taxon>
        <taxon>Sar</taxon>
        <taxon>Stramenopiles</taxon>
        <taxon>Ochrophyta</taxon>
        <taxon>Bacillariophyta</taxon>
        <taxon>Coscinodiscophyceae</taxon>
        <taxon>Thalassiosirophycidae</taxon>
        <taxon>Stephanodiscales</taxon>
        <taxon>Stephanodiscaceae</taxon>
        <taxon>Cyclotella</taxon>
    </lineage>
</organism>
<protein>
    <recommendedName>
        <fullName evidence="5">Peroxisomal membrane protein PEX16</fullName>
    </recommendedName>
</protein>
<evidence type="ECO:0008006" key="5">
    <source>
        <dbReference type="Google" id="ProtNLM"/>
    </source>
</evidence>
<sequence>MSKNGTGFVVDNHSEEKKHENDVSFDPHNSWAKRPSVDLADSLMSADASNNSDVGSQPLETVEGTENDEDLRLEAAWAQAEEEYNTGYRNGSSLSKPLFDSDESCHVSPLMACSSNTASPTDNKPHHLIQGRMSNVSLTTQSKQEITANAVGLIQQPAIRPSFLQRYRTFLQKHEPSLDILERIMERFVFYRYLFKHDHRGISIELYYAAWNIIRWINDVVLVGWGEGMGMTVGRREEWLGKTALETSTRTNTWTQSFHGWALSRMHIVVPVLRSLLTATTCVYPALEAWSRRPVSYRPTIDGTILPHNDSSQQPEDWNYATTTDPSPRTRRLQWKIRESRAADLSYRIEKIRFVSRLALLSIAWWTRFRCKSLYNSESDNDHCKERAAALPSLLRRGGELDPSEDLLPLYEADAEAAVAQYVGKRTGRRSIPTSSMASATVSSTNKATKGRSFLRYLAEQASAKHNVLYFHAVGELLHILRPLYWSRSECIHWKHRASSSNLPHDSKTARGSSTFSTKIWKAWLVSLVMDVVSDELLDITTGCKSRQASSKGIQRRGSLFSRSTTRHSPYSPLPSVQQSEQEELEWRRSRRSLYLLRSPVYSAVTLPVVTILTKLLTMVPSFGLGRWASEYILDMMGYWNEHRFMLE</sequence>
<evidence type="ECO:0000256" key="1">
    <source>
        <dbReference type="ARBA" id="ARBA00009505"/>
    </source>
</evidence>